<dbReference type="InterPro" id="IPR027417">
    <property type="entry name" value="P-loop_NTPase"/>
</dbReference>
<dbReference type="InterPro" id="IPR044574">
    <property type="entry name" value="ARIP4-like"/>
</dbReference>
<dbReference type="PROSITE" id="PS51192">
    <property type="entry name" value="HELICASE_ATP_BIND_1"/>
    <property type="match status" value="1"/>
</dbReference>
<evidence type="ECO:0000256" key="3">
    <source>
        <dbReference type="ARBA" id="ARBA00022741"/>
    </source>
</evidence>
<comment type="similarity">
    <text evidence="2">Belongs to the SNF2/RAD54 helicase family.</text>
</comment>
<dbReference type="AlphaFoldDB" id="A0A7G2CJC6"/>
<name>A0A7G2CJC6_9TRYP</name>
<keyword evidence="10" id="KW-1185">Reference proteome</keyword>
<feature type="domain" description="Helicase ATP-binding" evidence="8">
    <location>
        <begin position="4"/>
        <end position="223"/>
    </location>
</feature>
<dbReference type="Pfam" id="PF00176">
    <property type="entry name" value="SNF2-rel_dom"/>
    <property type="match status" value="1"/>
</dbReference>
<keyword evidence="4" id="KW-0347">Helicase</keyword>
<keyword evidence="5" id="KW-0067">ATP-binding</keyword>
<dbReference type="Proteomes" id="UP000515908">
    <property type="component" value="Chromosome 15"/>
</dbReference>
<dbReference type="InterPro" id="IPR038718">
    <property type="entry name" value="SNF2-like_sf"/>
</dbReference>
<evidence type="ECO:0000256" key="6">
    <source>
        <dbReference type="ARBA" id="ARBA00023125"/>
    </source>
</evidence>
<evidence type="ECO:0000256" key="2">
    <source>
        <dbReference type="ARBA" id="ARBA00007025"/>
    </source>
</evidence>
<evidence type="ECO:0000256" key="1">
    <source>
        <dbReference type="ARBA" id="ARBA00004123"/>
    </source>
</evidence>
<accession>A0A7G2CJC6</accession>
<comment type="subcellular location">
    <subcellularLocation>
        <location evidence="1">Nucleus</location>
    </subcellularLocation>
</comment>
<dbReference type="Gene3D" id="3.40.50.10810">
    <property type="entry name" value="Tandem AAA-ATPase domain"/>
    <property type="match status" value="1"/>
</dbReference>
<dbReference type="GO" id="GO:0005634">
    <property type="term" value="C:nucleus"/>
    <property type="evidence" value="ECO:0007669"/>
    <property type="project" value="UniProtKB-SubCell"/>
</dbReference>
<evidence type="ECO:0000313" key="9">
    <source>
        <dbReference type="EMBL" id="CAD2219886.1"/>
    </source>
</evidence>
<dbReference type="GO" id="GO:0003677">
    <property type="term" value="F:DNA binding"/>
    <property type="evidence" value="ECO:0007669"/>
    <property type="project" value="UniProtKB-KW"/>
</dbReference>
<gene>
    <name evidence="9" type="ORF">ADEAN_000739900</name>
</gene>
<evidence type="ECO:0000313" key="10">
    <source>
        <dbReference type="Proteomes" id="UP000515908"/>
    </source>
</evidence>
<evidence type="ECO:0000259" key="8">
    <source>
        <dbReference type="PROSITE" id="PS51192"/>
    </source>
</evidence>
<sequence>MEPPVGTVPAVGALLAHTMGLGKTAQTIVFLQLILLNPKPLLKIKNNNNITVAIAVPKSTISSWKSEFMKWTSAFPKNRQIKIYDETNINPNYHFDHNHTENDNYFNNTNHHLNLYIIDDTKSKTTRQQLFHLWRKKGGIFLIGFESFGKLLEQEKSKNNNNNIFIDLLVCDEAHRLKNENIKLFKILQSPFCYPLRRLLLTGTPLQNNLKEYMTMINFAIPKILTKKYLNTILRNRLRRPPIIK</sequence>
<dbReference type="GO" id="GO:0016887">
    <property type="term" value="F:ATP hydrolysis activity"/>
    <property type="evidence" value="ECO:0007669"/>
    <property type="project" value="InterPro"/>
</dbReference>
<dbReference type="PANTHER" id="PTHR45797:SF1">
    <property type="entry name" value="HELICASE ARIP4"/>
    <property type="match status" value="1"/>
</dbReference>
<evidence type="ECO:0000256" key="4">
    <source>
        <dbReference type="ARBA" id="ARBA00022806"/>
    </source>
</evidence>
<dbReference type="VEuPathDB" id="TriTrypDB:ADEAN_000739900"/>
<dbReference type="EMBL" id="LR877159">
    <property type="protein sequence ID" value="CAD2219886.1"/>
    <property type="molecule type" value="Genomic_DNA"/>
</dbReference>
<evidence type="ECO:0000256" key="5">
    <source>
        <dbReference type="ARBA" id="ARBA00022840"/>
    </source>
</evidence>
<keyword evidence="3" id="KW-0547">Nucleotide-binding</keyword>
<dbReference type="InterPro" id="IPR014001">
    <property type="entry name" value="Helicase_ATP-bd"/>
</dbReference>
<dbReference type="OrthoDB" id="2020972at2759"/>
<protein>
    <submittedName>
        <fullName evidence="9">SNF2 family N-terminal domain/Type III restriction enzyme, res subunit, putative</fullName>
    </submittedName>
</protein>
<keyword evidence="6" id="KW-0238">DNA-binding</keyword>
<dbReference type="SMART" id="SM00487">
    <property type="entry name" value="DEXDc"/>
    <property type="match status" value="1"/>
</dbReference>
<reference evidence="9 10" key="1">
    <citation type="submission" date="2020-08" db="EMBL/GenBank/DDBJ databases">
        <authorList>
            <person name="Newling K."/>
            <person name="Davey J."/>
            <person name="Forrester S."/>
        </authorList>
    </citation>
    <scope>NUCLEOTIDE SEQUENCE [LARGE SCALE GENOMIC DNA]</scope>
    <source>
        <strain evidence="10">Crithidia deanei Carvalho (ATCC PRA-265)</strain>
    </source>
</reference>
<dbReference type="PANTHER" id="PTHR45797">
    <property type="entry name" value="RAD54-LIKE"/>
    <property type="match status" value="1"/>
</dbReference>
<proteinExistence type="inferred from homology"/>
<keyword evidence="4" id="KW-0378">Hydrolase</keyword>
<organism evidence="9 10">
    <name type="scientific">Angomonas deanei</name>
    <dbReference type="NCBI Taxonomy" id="59799"/>
    <lineage>
        <taxon>Eukaryota</taxon>
        <taxon>Discoba</taxon>
        <taxon>Euglenozoa</taxon>
        <taxon>Kinetoplastea</taxon>
        <taxon>Metakinetoplastina</taxon>
        <taxon>Trypanosomatida</taxon>
        <taxon>Trypanosomatidae</taxon>
        <taxon>Strigomonadinae</taxon>
        <taxon>Angomonas</taxon>
    </lineage>
</organism>
<keyword evidence="7" id="KW-0539">Nucleus</keyword>
<evidence type="ECO:0000256" key="7">
    <source>
        <dbReference type="ARBA" id="ARBA00023242"/>
    </source>
</evidence>
<dbReference type="SUPFAM" id="SSF52540">
    <property type="entry name" value="P-loop containing nucleoside triphosphate hydrolases"/>
    <property type="match status" value="1"/>
</dbReference>
<dbReference type="GO" id="GO:0005524">
    <property type="term" value="F:ATP binding"/>
    <property type="evidence" value="ECO:0007669"/>
    <property type="project" value="UniProtKB-KW"/>
</dbReference>
<dbReference type="InterPro" id="IPR000330">
    <property type="entry name" value="SNF2_N"/>
</dbReference>
<dbReference type="GO" id="GO:0004386">
    <property type="term" value="F:helicase activity"/>
    <property type="evidence" value="ECO:0007669"/>
    <property type="project" value="UniProtKB-KW"/>
</dbReference>